<dbReference type="Proteomes" id="UP000215914">
    <property type="component" value="Chromosome 17"/>
</dbReference>
<dbReference type="AlphaFoldDB" id="A0A251RT88"/>
<evidence type="ECO:0000313" key="2">
    <source>
        <dbReference type="Proteomes" id="UP000215914"/>
    </source>
</evidence>
<gene>
    <name evidence="1" type="ORF">HannXRQ_Chr17g0564531</name>
</gene>
<sequence length="53" mass="5953">MITKSRGSRGILTLDKLDGGLEKEAGQTDRIRGKEHNPDTRNKYRLNVDIAIT</sequence>
<dbReference type="InParanoid" id="A0A251RT88"/>
<organism evidence="1 2">
    <name type="scientific">Helianthus annuus</name>
    <name type="common">Common sunflower</name>
    <dbReference type="NCBI Taxonomy" id="4232"/>
    <lineage>
        <taxon>Eukaryota</taxon>
        <taxon>Viridiplantae</taxon>
        <taxon>Streptophyta</taxon>
        <taxon>Embryophyta</taxon>
        <taxon>Tracheophyta</taxon>
        <taxon>Spermatophyta</taxon>
        <taxon>Magnoliopsida</taxon>
        <taxon>eudicotyledons</taxon>
        <taxon>Gunneridae</taxon>
        <taxon>Pentapetalae</taxon>
        <taxon>asterids</taxon>
        <taxon>campanulids</taxon>
        <taxon>Asterales</taxon>
        <taxon>Asteraceae</taxon>
        <taxon>Asteroideae</taxon>
        <taxon>Heliantheae alliance</taxon>
        <taxon>Heliantheae</taxon>
        <taxon>Helianthus</taxon>
    </lineage>
</organism>
<reference evidence="2" key="1">
    <citation type="journal article" date="2017" name="Nature">
        <title>The sunflower genome provides insights into oil metabolism, flowering and Asterid evolution.</title>
        <authorList>
            <person name="Badouin H."/>
            <person name="Gouzy J."/>
            <person name="Grassa C.J."/>
            <person name="Murat F."/>
            <person name="Staton S.E."/>
            <person name="Cottret L."/>
            <person name="Lelandais-Briere C."/>
            <person name="Owens G.L."/>
            <person name="Carrere S."/>
            <person name="Mayjonade B."/>
            <person name="Legrand L."/>
            <person name="Gill N."/>
            <person name="Kane N.C."/>
            <person name="Bowers J.E."/>
            <person name="Hubner S."/>
            <person name="Bellec A."/>
            <person name="Berard A."/>
            <person name="Berges H."/>
            <person name="Blanchet N."/>
            <person name="Boniface M.C."/>
            <person name="Brunel D."/>
            <person name="Catrice O."/>
            <person name="Chaidir N."/>
            <person name="Claudel C."/>
            <person name="Donnadieu C."/>
            <person name="Faraut T."/>
            <person name="Fievet G."/>
            <person name="Helmstetter N."/>
            <person name="King M."/>
            <person name="Knapp S.J."/>
            <person name="Lai Z."/>
            <person name="Le Paslier M.C."/>
            <person name="Lippi Y."/>
            <person name="Lorenzon L."/>
            <person name="Mandel J.R."/>
            <person name="Marage G."/>
            <person name="Marchand G."/>
            <person name="Marquand E."/>
            <person name="Bret-Mestries E."/>
            <person name="Morien E."/>
            <person name="Nambeesan S."/>
            <person name="Nguyen T."/>
            <person name="Pegot-Espagnet P."/>
            <person name="Pouilly N."/>
            <person name="Raftis F."/>
            <person name="Sallet E."/>
            <person name="Schiex T."/>
            <person name="Thomas J."/>
            <person name="Vandecasteele C."/>
            <person name="Vares D."/>
            <person name="Vear F."/>
            <person name="Vautrin S."/>
            <person name="Crespi M."/>
            <person name="Mangin B."/>
            <person name="Burke J.M."/>
            <person name="Salse J."/>
            <person name="Munos S."/>
            <person name="Vincourt P."/>
            <person name="Rieseberg L.H."/>
            <person name="Langlade N.B."/>
        </authorList>
    </citation>
    <scope>NUCLEOTIDE SEQUENCE [LARGE SCALE GENOMIC DNA]</scope>
    <source>
        <strain evidence="2">cv. SF193</strain>
    </source>
</reference>
<name>A0A251RT88_HELAN</name>
<evidence type="ECO:0000313" key="1">
    <source>
        <dbReference type="EMBL" id="OTF87678.1"/>
    </source>
</evidence>
<proteinExistence type="predicted"/>
<accession>A0A251RT88</accession>
<dbReference type="EMBL" id="CM007906">
    <property type="protein sequence ID" value="OTF87678.1"/>
    <property type="molecule type" value="Genomic_DNA"/>
</dbReference>
<keyword evidence="2" id="KW-1185">Reference proteome</keyword>
<protein>
    <submittedName>
        <fullName evidence="1">Uncharacterized protein</fullName>
    </submittedName>
</protein>